<dbReference type="KEGG" id="rain:Rai3103_03340"/>
<dbReference type="AlphaFoldDB" id="A0A5Q2FCP7"/>
<keyword evidence="2" id="KW-0812">Transmembrane</keyword>
<name>A0A5Q2FCP7_9ACTN</name>
<evidence type="ECO:0000256" key="1">
    <source>
        <dbReference type="SAM" id="MobiDB-lite"/>
    </source>
</evidence>
<evidence type="ECO:0000256" key="2">
    <source>
        <dbReference type="SAM" id="Phobius"/>
    </source>
</evidence>
<evidence type="ECO:0000313" key="4">
    <source>
        <dbReference type="EMBL" id="QGF22863.1"/>
    </source>
</evidence>
<feature type="domain" description="DUF1707" evidence="3">
    <location>
        <begin position="16"/>
        <end position="67"/>
    </location>
</feature>
<evidence type="ECO:0000259" key="3">
    <source>
        <dbReference type="Pfam" id="PF08044"/>
    </source>
</evidence>
<evidence type="ECO:0000313" key="5">
    <source>
        <dbReference type="Proteomes" id="UP000386847"/>
    </source>
</evidence>
<feature type="region of interest" description="Disordered" evidence="1">
    <location>
        <begin position="1"/>
        <end position="20"/>
    </location>
</feature>
<reference evidence="4 5" key="1">
    <citation type="submission" date="2019-10" db="EMBL/GenBank/DDBJ databases">
        <title>Genomic analysis of Raineyella sp. CBA3103.</title>
        <authorList>
            <person name="Roh S.W."/>
        </authorList>
    </citation>
    <scope>NUCLEOTIDE SEQUENCE [LARGE SCALE GENOMIC DNA]</scope>
    <source>
        <strain evidence="4 5">CBA3103</strain>
    </source>
</reference>
<gene>
    <name evidence="4" type="ORF">Rai3103_03340</name>
</gene>
<dbReference type="Pfam" id="PF08044">
    <property type="entry name" value="DUF1707"/>
    <property type="match status" value="1"/>
</dbReference>
<feature type="compositionally biased region" description="Pro residues" evidence="1">
    <location>
        <begin position="163"/>
        <end position="174"/>
    </location>
</feature>
<feature type="region of interest" description="Disordered" evidence="1">
    <location>
        <begin position="157"/>
        <end position="185"/>
    </location>
</feature>
<sequence>MTSDPGSGDAQRPLPRIGDAERQAAVDELSEHYVAGRLDDAEFNERMDSALQARTIPDLIPLFADLPTLNPLAPWSQPTQPPPLSAYGPPALPRRPGTDLTAAGPTEQGWMSLVRGLRPIIWPIAIALIIFAHVPAPLVIFLAIVLTVASSRMLGSTRHQELPPGPQGPGPGPGDRPSGDPPNRS</sequence>
<proteinExistence type="predicted"/>
<keyword evidence="2" id="KW-0472">Membrane</keyword>
<dbReference type="RefSeq" id="WP_153571390.1">
    <property type="nucleotide sequence ID" value="NZ_CP045725.1"/>
</dbReference>
<keyword evidence="5" id="KW-1185">Reference proteome</keyword>
<organism evidence="4 5">
    <name type="scientific">Raineyella fluvialis</name>
    <dbReference type="NCBI Taxonomy" id="2662261"/>
    <lineage>
        <taxon>Bacteria</taxon>
        <taxon>Bacillati</taxon>
        <taxon>Actinomycetota</taxon>
        <taxon>Actinomycetes</taxon>
        <taxon>Propionibacteriales</taxon>
        <taxon>Propionibacteriaceae</taxon>
        <taxon>Raineyella</taxon>
    </lineage>
</organism>
<dbReference type="InterPro" id="IPR012551">
    <property type="entry name" value="DUF1707_SHOCT-like"/>
</dbReference>
<feature type="transmembrane region" description="Helical" evidence="2">
    <location>
        <begin position="120"/>
        <end position="149"/>
    </location>
</feature>
<protein>
    <submittedName>
        <fullName evidence="4">DUF1707 domain-containing protein</fullName>
    </submittedName>
</protein>
<dbReference type="Proteomes" id="UP000386847">
    <property type="component" value="Chromosome"/>
</dbReference>
<keyword evidence="2" id="KW-1133">Transmembrane helix</keyword>
<accession>A0A5Q2FCP7</accession>
<dbReference type="EMBL" id="CP045725">
    <property type="protein sequence ID" value="QGF22863.1"/>
    <property type="molecule type" value="Genomic_DNA"/>
</dbReference>